<sequence>MQEHSRVPICYAGSPLASVSSLVTSLGNPKPLLCVLKQKLWVQFSLCVCINLVHFLNELLKIRSALCDIVVL</sequence>
<dbReference type="EMBL" id="GBRH01177837">
    <property type="protein sequence ID" value="JAE20059.1"/>
    <property type="molecule type" value="Transcribed_RNA"/>
</dbReference>
<proteinExistence type="predicted"/>
<evidence type="ECO:0000313" key="1">
    <source>
        <dbReference type="EMBL" id="JAE20059.1"/>
    </source>
</evidence>
<dbReference type="AlphaFoldDB" id="A0A0A9G9D8"/>
<reference evidence="1" key="1">
    <citation type="submission" date="2014-09" db="EMBL/GenBank/DDBJ databases">
        <authorList>
            <person name="Magalhaes I.L.F."/>
            <person name="Oliveira U."/>
            <person name="Santos F.R."/>
            <person name="Vidigal T.H.D.A."/>
            <person name="Brescovit A.D."/>
            <person name="Santos A.J."/>
        </authorList>
    </citation>
    <scope>NUCLEOTIDE SEQUENCE</scope>
    <source>
        <tissue evidence="1">Shoot tissue taken approximately 20 cm above the soil surface</tissue>
    </source>
</reference>
<reference evidence="1" key="2">
    <citation type="journal article" date="2015" name="Data Brief">
        <title>Shoot transcriptome of the giant reed, Arundo donax.</title>
        <authorList>
            <person name="Barrero R.A."/>
            <person name="Guerrero F.D."/>
            <person name="Moolhuijzen P."/>
            <person name="Goolsby J.A."/>
            <person name="Tidwell J."/>
            <person name="Bellgard S.E."/>
            <person name="Bellgard M.I."/>
        </authorList>
    </citation>
    <scope>NUCLEOTIDE SEQUENCE</scope>
    <source>
        <tissue evidence="1">Shoot tissue taken approximately 20 cm above the soil surface</tissue>
    </source>
</reference>
<organism evidence="1">
    <name type="scientific">Arundo donax</name>
    <name type="common">Giant reed</name>
    <name type="synonym">Donax arundinaceus</name>
    <dbReference type="NCBI Taxonomy" id="35708"/>
    <lineage>
        <taxon>Eukaryota</taxon>
        <taxon>Viridiplantae</taxon>
        <taxon>Streptophyta</taxon>
        <taxon>Embryophyta</taxon>
        <taxon>Tracheophyta</taxon>
        <taxon>Spermatophyta</taxon>
        <taxon>Magnoliopsida</taxon>
        <taxon>Liliopsida</taxon>
        <taxon>Poales</taxon>
        <taxon>Poaceae</taxon>
        <taxon>PACMAD clade</taxon>
        <taxon>Arundinoideae</taxon>
        <taxon>Arundineae</taxon>
        <taxon>Arundo</taxon>
    </lineage>
</organism>
<accession>A0A0A9G9D8</accession>
<protein>
    <submittedName>
        <fullName evidence="1">Uncharacterized protein</fullName>
    </submittedName>
</protein>
<name>A0A0A9G9D8_ARUDO</name>